<keyword evidence="1" id="KW-1133">Transmembrane helix</keyword>
<reference evidence="2 3" key="1">
    <citation type="submission" date="2011-08" db="EMBL/GenBank/DDBJ databases">
        <title>The Genome Sequence of Oribacterium sp. ACB7.</title>
        <authorList>
            <consortium name="The Broad Institute Genome Sequencing Platform"/>
            <person name="Earl A."/>
            <person name="Ward D."/>
            <person name="Feldgarden M."/>
            <person name="Gevers D."/>
            <person name="Sizova M."/>
            <person name="Hazen A."/>
            <person name="Epstein S."/>
            <person name="Young S.K."/>
            <person name="Zeng Q."/>
            <person name="Gargeya S."/>
            <person name="Fitzgerald M."/>
            <person name="Haas B."/>
            <person name="Abouelleil A."/>
            <person name="Alvarado L."/>
            <person name="Arachchi H.M."/>
            <person name="Berlin A."/>
            <person name="Brown A."/>
            <person name="Chapman S.B."/>
            <person name="Chen Z."/>
            <person name="Dunbar C."/>
            <person name="Freedman E."/>
            <person name="Gearin G."/>
            <person name="Gellesch M."/>
            <person name="Goldberg J."/>
            <person name="Griggs A."/>
            <person name="Gujja S."/>
            <person name="Heiman D."/>
            <person name="Howarth C."/>
            <person name="Larson L."/>
            <person name="Lui A."/>
            <person name="MacDonald P.J.P."/>
            <person name="Montmayeur A."/>
            <person name="Murphy C."/>
            <person name="Neiman D."/>
            <person name="Pearson M."/>
            <person name="Priest M."/>
            <person name="Roberts A."/>
            <person name="Saif S."/>
            <person name="Shea T."/>
            <person name="Shenoy N."/>
            <person name="Sisk P."/>
            <person name="Stolte C."/>
            <person name="Sykes S."/>
            <person name="Wortman J."/>
            <person name="Nusbaum C."/>
            <person name="Birren B."/>
        </authorList>
    </citation>
    <scope>NUCLEOTIDE SEQUENCE [LARGE SCALE GENOMIC DNA]</scope>
    <source>
        <strain evidence="2 3">ACB7</strain>
    </source>
</reference>
<evidence type="ECO:0000256" key="1">
    <source>
        <dbReference type="SAM" id="Phobius"/>
    </source>
</evidence>
<keyword evidence="3" id="KW-1185">Reference proteome</keyword>
<feature type="transmembrane region" description="Helical" evidence="1">
    <location>
        <begin position="215"/>
        <end position="234"/>
    </location>
</feature>
<accession>G9WW27</accession>
<dbReference type="Proteomes" id="UP000003527">
    <property type="component" value="Unassembled WGS sequence"/>
</dbReference>
<gene>
    <name evidence="2" type="ORF">HMPREF9624_01111</name>
</gene>
<sequence length="360" mass="39551">MKSKTIMAVAEALGLKYLEDIGEAAGVFNGYFISIRYSGKFHEGSFSLSQMGQHPSKDLLKLIDKSVKQVSHLNLSGYLVNAVFKNGFTDKGTIQNMIDGISQLTTHFSENELTNCSEVDGQEENISIYCLSGKCHIYTRNQFDALRLNAEEKRQKEENRGIIGVILGIFGALIGAFVGAIFVFFIARLGYISLYGGVIMGFSTVLGYKLFAGRFGLIGIPVCLAFMGIMAYLVNRLDFSFYLSEGFYGDFNHVLECFQYVRERIQETGEPQVAADYLHNLYLLLAFTLATGALATITTYFTDKKALPSYPVLNESYSIPTAGSYSATPDLSALSGLGEYADSNRDYTSGVGDDTDTNAN</sequence>
<keyword evidence="1" id="KW-0472">Membrane</keyword>
<comment type="caution">
    <text evidence="2">The sequence shown here is derived from an EMBL/GenBank/DDBJ whole genome shotgun (WGS) entry which is preliminary data.</text>
</comment>
<evidence type="ECO:0000313" key="3">
    <source>
        <dbReference type="Proteomes" id="UP000003527"/>
    </source>
</evidence>
<organism evidence="2 3">
    <name type="scientific">Oribacterium asaccharolyticum ACB7</name>
    <dbReference type="NCBI Taxonomy" id="796944"/>
    <lineage>
        <taxon>Bacteria</taxon>
        <taxon>Bacillati</taxon>
        <taxon>Bacillota</taxon>
        <taxon>Clostridia</taxon>
        <taxon>Lachnospirales</taxon>
        <taxon>Lachnospiraceae</taxon>
        <taxon>Oribacterium</taxon>
    </lineage>
</organism>
<protein>
    <submittedName>
        <fullName evidence="2">Uncharacterized protein</fullName>
    </submittedName>
</protein>
<proteinExistence type="predicted"/>
<dbReference type="AlphaFoldDB" id="G9WW27"/>
<dbReference type="RefSeq" id="WP_009536915.1">
    <property type="nucleotide sequence ID" value="NZ_JH414505.1"/>
</dbReference>
<dbReference type="PATRIC" id="fig|796944.3.peg.1851"/>
<dbReference type="EMBL" id="AFZD01000018">
    <property type="protein sequence ID" value="EHL10964.1"/>
    <property type="molecule type" value="Genomic_DNA"/>
</dbReference>
<dbReference type="HOGENOM" id="CLU_065359_0_0_9"/>
<feature type="transmembrane region" description="Helical" evidence="1">
    <location>
        <begin position="162"/>
        <end position="186"/>
    </location>
</feature>
<feature type="transmembrane region" description="Helical" evidence="1">
    <location>
        <begin position="192"/>
        <end position="208"/>
    </location>
</feature>
<name>G9WW27_9FIRM</name>
<evidence type="ECO:0000313" key="2">
    <source>
        <dbReference type="EMBL" id="EHL10964.1"/>
    </source>
</evidence>
<feature type="transmembrane region" description="Helical" evidence="1">
    <location>
        <begin position="281"/>
        <end position="301"/>
    </location>
</feature>
<keyword evidence="1" id="KW-0812">Transmembrane</keyword>